<keyword evidence="4" id="KW-1185">Reference proteome</keyword>
<sequence>MRVAFIVSKSFTERRHGGFGWLVRLVGEELVRRGFEVYVLAWRDTGYPREYSVGSVRVVTYDYHFETRSVFRHLRDYWGALEVIRDVDADVYISIEAMVETLLAELVKRHSAHVVWAQDPFEWSDYELLASVDPYYRISRARFYMNRLVFGAAYRWADLVLTQARFYMRKLRELYGLDPGRVHYLPNPVHPIHEYEVKKSEEPLICYLARMDPQKRYWLFFELTKRFPDIRFVTMGKPNVLYEDRYKEVISKYVDLSNLEVLGFVPEKRKREILDRCWVLVLPSIREGLPIAMLEALAHRVALLSSVNPDGLTERFGYWARNDDFDVGLKWLLSNDRWRVLGEEGY</sequence>
<proteinExistence type="predicted"/>
<dbReference type="InterPro" id="IPR028098">
    <property type="entry name" value="Glyco_trans_4-like_N"/>
</dbReference>
<keyword evidence="3" id="KW-0808">Transferase</keyword>
<dbReference type="Proteomes" id="UP000001137">
    <property type="component" value="Chromosome"/>
</dbReference>
<dbReference type="Pfam" id="PF00534">
    <property type="entry name" value="Glycos_transf_1"/>
    <property type="match status" value="1"/>
</dbReference>
<dbReference type="PANTHER" id="PTHR12526">
    <property type="entry name" value="GLYCOSYLTRANSFERASE"/>
    <property type="match status" value="1"/>
</dbReference>
<dbReference type="SUPFAM" id="SSF53756">
    <property type="entry name" value="UDP-Glycosyltransferase/glycogen phosphorylase"/>
    <property type="match status" value="1"/>
</dbReference>
<dbReference type="eggNOG" id="arCOG01403">
    <property type="taxonomic scope" value="Archaea"/>
</dbReference>
<dbReference type="CAZy" id="GT4">
    <property type="family name" value="Glycosyltransferase Family 4"/>
</dbReference>
<dbReference type="OrthoDB" id="132546at2157"/>
<dbReference type="RefSeq" id="WP_012186502.1">
    <property type="nucleotide sequence ID" value="NC_009954.1"/>
</dbReference>
<dbReference type="GeneID" id="5709007"/>
<name>A8M964_CALMQ</name>
<dbReference type="KEGG" id="cma:Cmaq_1459"/>
<gene>
    <name evidence="3" type="ordered locus">Cmaq_1459</name>
</gene>
<evidence type="ECO:0000259" key="2">
    <source>
        <dbReference type="Pfam" id="PF13579"/>
    </source>
</evidence>
<dbReference type="STRING" id="397948.Cmaq_1459"/>
<evidence type="ECO:0000259" key="1">
    <source>
        <dbReference type="Pfam" id="PF00534"/>
    </source>
</evidence>
<feature type="domain" description="Glycosyl transferase family 1" evidence="1">
    <location>
        <begin position="196"/>
        <end position="313"/>
    </location>
</feature>
<dbReference type="HOGENOM" id="CLU_743188_0_0_2"/>
<dbReference type="GO" id="GO:0016757">
    <property type="term" value="F:glycosyltransferase activity"/>
    <property type="evidence" value="ECO:0007669"/>
    <property type="project" value="InterPro"/>
</dbReference>
<evidence type="ECO:0000313" key="3">
    <source>
        <dbReference type="EMBL" id="ABW02283.1"/>
    </source>
</evidence>
<reference evidence="3 4" key="1">
    <citation type="submission" date="2007-10" db="EMBL/GenBank/DDBJ databases">
        <title>Complete sequence of Caldivirga maquilingensis IC-167.</title>
        <authorList>
            <consortium name="US DOE Joint Genome Institute"/>
            <person name="Copeland A."/>
            <person name="Lucas S."/>
            <person name="Lapidus A."/>
            <person name="Barry K."/>
            <person name="Glavina del Rio T."/>
            <person name="Dalin E."/>
            <person name="Tice H."/>
            <person name="Pitluck S."/>
            <person name="Saunders E."/>
            <person name="Brettin T."/>
            <person name="Bruce D."/>
            <person name="Detter J.C."/>
            <person name="Han C."/>
            <person name="Schmutz J."/>
            <person name="Larimer F."/>
            <person name="Land M."/>
            <person name="Hauser L."/>
            <person name="Kyrpides N."/>
            <person name="Ivanova N."/>
            <person name="Biddle J.F."/>
            <person name="Zhang Z."/>
            <person name="Fitz-Gibbon S.T."/>
            <person name="Lowe T.M."/>
            <person name="Saltikov C."/>
            <person name="House C.H."/>
            <person name="Richardson P."/>
        </authorList>
    </citation>
    <scope>NUCLEOTIDE SEQUENCE [LARGE SCALE GENOMIC DNA]</scope>
    <source>
        <strain evidence="4">ATCC 700844 / DSM 13496 / JCM 10307 / IC-167</strain>
    </source>
</reference>
<dbReference type="InterPro" id="IPR001296">
    <property type="entry name" value="Glyco_trans_1"/>
</dbReference>
<feature type="domain" description="Glycosyltransferase subfamily 4-like N-terminal" evidence="2">
    <location>
        <begin position="17"/>
        <end position="187"/>
    </location>
</feature>
<dbReference type="AlphaFoldDB" id="A8M964"/>
<dbReference type="Pfam" id="PF13579">
    <property type="entry name" value="Glyco_trans_4_4"/>
    <property type="match status" value="1"/>
</dbReference>
<organism evidence="3 4">
    <name type="scientific">Caldivirga maquilingensis (strain ATCC 700844 / DSM 13496 / JCM 10307 / IC-167)</name>
    <dbReference type="NCBI Taxonomy" id="397948"/>
    <lineage>
        <taxon>Archaea</taxon>
        <taxon>Thermoproteota</taxon>
        <taxon>Thermoprotei</taxon>
        <taxon>Thermoproteales</taxon>
        <taxon>Thermoproteaceae</taxon>
        <taxon>Caldivirga</taxon>
    </lineage>
</organism>
<evidence type="ECO:0000313" key="4">
    <source>
        <dbReference type="Proteomes" id="UP000001137"/>
    </source>
</evidence>
<dbReference type="EMBL" id="CP000852">
    <property type="protein sequence ID" value="ABW02283.1"/>
    <property type="molecule type" value="Genomic_DNA"/>
</dbReference>
<dbReference type="Gene3D" id="3.40.50.2000">
    <property type="entry name" value="Glycogen Phosphorylase B"/>
    <property type="match status" value="2"/>
</dbReference>
<dbReference type="CDD" id="cd03801">
    <property type="entry name" value="GT4_PimA-like"/>
    <property type="match status" value="1"/>
</dbReference>
<accession>A8M964</accession>
<protein>
    <submittedName>
        <fullName evidence="3">Glycosyl transferase group 1</fullName>
    </submittedName>
</protein>